<dbReference type="PROSITE" id="PS51898">
    <property type="entry name" value="TYR_RECOMBINASE"/>
    <property type="match status" value="1"/>
</dbReference>
<dbReference type="Proteomes" id="UP000245168">
    <property type="component" value="Unassembled WGS sequence"/>
</dbReference>
<dbReference type="Pfam" id="PF00589">
    <property type="entry name" value="Phage_integrase"/>
    <property type="match status" value="1"/>
</dbReference>
<comment type="similarity">
    <text evidence="9">Belongs to the 'phage' integrase family. XerC subfamily.</text>
</comment>
<evidence type="ECO:0000313" key="13">
    <source>
        <dbReference type="Proteomes" id="UP000245168"/>
    </source>
</evidence>
<feature type="domain" description="Core-binding (CB)" evidence="11">
    <location>
        <begin position="14"/>
        <end position="105"/>
    </location>
</feature>
<dbReference type="GO" id="GO:0007059">
    <property type="term" value="P:chromosome segregation"/>
    <property type="evidence" value="ECO:0007669"/>
    <property type="project" value="UniProtKB-UniRule"/>
</dbReference>
<comment type="subcellular location">
    <subcellularLocation>
        <location evidence="1 9">Cytoplasm</location>
    </subcellularLocation>
</comment>
<dbReference type="InterPro" id="IPR013762">
    <property type="entry name" value="Integrase-like_cat_sf"/>
</dbReference>
<feature type="active site" evidence="9">
    <location>
        <position position="169"/>
    </location>
</feature>
<feature type="active site" evidence="9">
    <location>
        <position position="286"/>
    </location>
</feature>
<keyword evidence="8 9" id="KW-0131">Cell cycle</keyword>
<dbReference type="InterPro" id="IPR011010">
    <property type="entry name" value="DNA_brk_join_enz"/>
</dbReference>
<dbReference type="AlphaFoldDB" id="A0A2U2BW58"/>
<keyword evidence="4 9" id="KW-0159">Chromosome partition</keyword>
<dbReference type="GO" id="GO:0009037">
    <property type="term" value="F:tyrosine-based site-specific recombinase activity"/>
    <property type="evidence" value="ECO:0007669"/>
    <property type="project" value="UniProtKB-UniRule"/>
</dbReference>
<dbReference type="GO" id="GO:0051301">
    <property type="term" value="P:cell division"/>
    <property type="evidence" value="ECO:0007669"/>
    <property type="project" value="UniProtKB-KW"/>
</dbReference>
<keyword evidence="7 9" id="KW-0233">DNA recombination</keyword>
<dbReference type="InterPro" id="IPR044068">
    <property type="entry name" value="CB"/>
</dbReference>
<organism evidence="12 13">
    <name type="scientific">Marinicauda salina</name>
    <dbReference type="NCBI Taxonomy" id="2135793"/>
    <lineage>
        <taxon>Bacteria</taxon>
        <taxon>Pseudomonadati</taxon>
        <taxon>Pseudomonadota</taxon>
        <taxon>Alphaproteobacteria</taxon>
        <taxon>Maricaulales</taxon>
        <taxon>Maricaulaceae</taxon>
        <taxon>Marinicauda</taxon>
    </lineage>
</organism>
<evidence type="ECO:0000256" key="4">
    <source>
        <dbReference type="ARBA" id="ARBA00022829"/>
    </source>
</evidence>
<dbReference type="PROSITE" id="PS51900">
    <property type="entry name" value="CB"/>
    <property type="match status" value="1"/>
</dbReference>
<evidence type="ECO:0000313" key="12">
    <source>
        <dbReference type="EMBL" id="PWE18230.1"/>
    </source>
</evidence>
<dbReference type="SUPFAM" id="SSF56349">
    <property type="entry name" value="DNA breaking-rejoining enzymes"/>
    <property type="match status" value="1"/>
</dbReference>
<dbReference type="GO" id="GO:0006313">
    <property type="term" value="P:DNA transposition"/>
    <property type="evidence" value="ECO:0007669"/>
    <property type="project" value="UniProtKB-UniRule"/>
</dbReference>
<gene>
    <name evidence="9" type="primary">xerC</name>
    <name evidence="12" type="ORF">DDZ18_01065</name>
</gene>
<dbReference type="InterPro" id="IPR002104">
    <property type="entry name" value="Integrase_catalytic"/>
</dbReference>
<dbReference type="InterPro" id="IPR050090">
    <property type="entry name" value="Tyrosine_recombinase_XerCD"/>
</dbReference>
<accession>A0A2U2BW58</accession>
<evidence type="ECO:0000256" key="2">
    <source>
        <dbReference type="ARBA" id="ARBA00022490"/>
    </source>
</evidence>
<dbReference type="RefSeq" id="WP_109251504.1">
    <property type="nucleotide sequence ID" value="NZ_QEXV01000001.1"/>
</dbReference>
<evidence type="ECO:0000256" key="6">
    <source>
        <dbReference type="ARBA" id="ARBA00023125"/>
    </source>
</evidence>
<dbReference type="GO" id="GO:0003677">
    <property type="term" value="F:DNA binding"/>
    <property type="evidence" value="ECO:0007669"/>
    <property type="project" value="UniProtKB-UniRule"/>
</dbReference>
<keyword evidence="13" id="KW-1185">Reference proteome</keyword>
<dbReference type="OrthoDB" id="9801717at2"/>
<feature type="active site" evidence="9">
    <location>
        <position position="263"/>
    </location>
</feature>
<dbReference type="InterPro" id="IPR023009">
    <property type="entry name" value="Tyrosine_recombinase_XerC/XerD"/>
</dbReference>
<feature type="domain" description="Tyr recombinase" evidence="10">
    <location>
        <begin position="126"/>
        <end position="308"/>
    </location>
</feature>
<evidence type="ECO:0000256" key="1">
    <source>
        <dbReference type="ARBA" id="ARBA00004496"/>
    </source>
</evidence>
<reference evidence="13" key="1">
    <citation type="submission" date="2018-05" db="EMBL/GenBank/DDBJ databases">
        <authorList>
            <person name="Liu B.-T."/>
        </authorList>
    </citation>
    <scope>NUCLEOTIDE SEQUENCE [LARGE SCALE GENOMIC DNA]</scope>
    <source>
        <strain evidence="13">WD6-1</strain>
    </source>
</reference>
<feature type="active site" description="O-(3'-phospho-DNA)-tyrosine intermediate" evidence="9">
    <location>
        <position position="295"/>
    </location>
</feature>
<feature type="active site" evidence="9">
    <location>
        <position position="260"/>
    </location>
</feature>
<evidence type="ECO:0000256" key="5">
    <source>
        <dbReference type="ARBA" id="ARBA00022908"/>
    </source>
</evidence>
<dbReference type="GO" id="GO:0005737">
    <property type="term" value="C:cytoplasm"/>
    <property type="evidence" value="ECO:0007669"/>
    <property type="project" value="UniProtKB-SubCell"/>
</dbReference>
<dbReference type="Pfam" id="PF02899">
    <property type="entry name" value="Phage_int_SAM_1"/>
    <property type="match status" value="1"/>
</dbReference>
<dbReference type="HAMAP" id="MF_01808">
    <property type="entry name" value="Recomb_XerC_XerD"/>
    <property type="match status" value="1"/>
</dbReference>
<evidence type="ECO:0000256" key="7">
    <source>
        <dbReference type="ARBA" id="ARBA00023172"/>
    </source>
</evidence>
<evidence type="ECO:0000256" key="9">
    <source>
        <dbReference type="HAMAP-Rule" id="MF_01808"/>
    </source>
</evidence>
<proteinExistence type="inferred from homology"/>
<comment type="subunit">
    <text evidence="9">Forms a cyclic heterotetrameric complex composed of two molecules of XerC and two molecules of XerD.</text>
</comment>
<dbReference type="InterPro" id="IPR004107">
    <property type="entry name" value="Integrase_SAM-like_N"/>
</dbReference>
<dbReference type="Gene3D" id="1.10.443.10">
    <property type="entry name" value="Intergrase catalytic core"/>
    <property type="match status" value="1"/>
</dbReference>
<evidence type="ECO:0000259" key="11">
    <source>
        <dbReference type="PROSITE" id="PS51900"/>
    </source>
</evidence>
<feature type="active site" evidence="9">
    <location>
        <position position="192"/>
    </location>
</feature>
<keyword evidence="5 9" id="KW-0229">DNA integration</keyword>
<evidence type="ECO:0000256" key="3">
    <source>
        <dbReference type="ARBA" id="ARBA00022618"/>
    </source>
</evidence>
<keyword evidence="2 9" id="KW-0963">Cytoplasm</keyword>
<sequence>MAAELNAPDPTTDIAADAAIASFLAHLSGERRLSPRTVEAYGRDLSGLAEFLTGHLGARPRLADLAGLESADWRAWLADRRRDGVGARTLQRGLSAVRSFFAYARRRWGVENAALGLVEAPKAPRRAPRPVSEPAAKALLADVLEADGPEWTRARDAAVLSLLYGCGLRISEALALTGADHPLPETLRIAGKGGKTRIAPVLPAVRDAVERYAAACPFDLARDEPLFRGARGGALGPRAVQKTMEHLRSRLGLAPSATPHALRHAFATHLLAHGGDLRTIQELLGHASLSTTQLYADVEASRLMTIHAATHPRARKRRG</sequence>
<dbReference type="Gene3D" id="1.10.150.130">
    <property type="match status" value="1"/>
</dbReference>
<dbReference type="PANTHER" id="PTHR30349:SF90">
    <property type="entry name" value="TYROSINE RECOMBINASE XERD"/>
    <property type="match status" value="1"/>
</dbReference>
<name>A0A2U2BW58_9PROT</name>
<dbReference type="PANTHER" id="PTHR30349">
    <property type="entry name" value="PHAGE INTEGRASE-RELATED"/>
    <property type="match status" value="1"/>
</dbReference>
<keyword evidence="6 9" id="KW-0238">DNA-binding</keyword>
<comment type="caution">
    <text evidence="12">The sequence shown here is derived from an EMBL/GenBank/DDBJ whole genome shotgun (WGS) entry which is preliminary data.</text>
</comment>
<keyword evidence="3 9" id="KW-0132">Cell division</keyword>
<dbReference type="InterPro" id="IPR010998">
    <property type="entry name" value="Integrase_recombinase_N"/>
</dbReference>
<comment type="function">
    <text evidence="9">Site-specific tyrosine recombinase, which acts by catalyzing the cutting and rejoining of the recombining DNA molecules. The XerC-XerD complex is essential to convert dimers of the bacterial chromosome into monomers to permit their segregation at cell division. It also contributes to the segregational stability of plasmids.</text>
</comment>
<protein>
    <recommendedName>
        <fullName evidence="9">Tyrosine recombinase XerC</fullName>
    </recommendedName>
</protein>
<dbReference type="EMBL" id="QEXV01000001">
    <property type="protein sequence ID" value="PWE18230.1"/>
    <property type="molecule type" value="Genomic_DNA"/>
</dbReference>
<evidence type="ECO:0000259" key="10">
    <source>
        <dbReference type="PROSITE" id="PS51898"/>
    </source>
</evidence>
<evidence type="ECO:0000256" key="8">
    <source>
        <dbReference type="ARBA" id="ARBA00023306"/>
    </source>
</evidence>